<reference evidence="1 2" key="1">
    <citation type="submission" date="2015-03" db="EMBL/GenBank/DDBJ databases">
        <title>Draft genome of the nematode, Opisthorchis viverrini.</title>
        <authorList>
            <person name="Mitreva M."/>
        </authorList>
    </citation>
    <scope>NUCLEOTIDE SEQUENCE [LARGE SCALE GENOMIC DNA]</scope>
    <source>
        <strain evidence="1">Khon Kaen</strain>
    </source>
</reference>
<evidence type="ECO:0000313" key="1">
    <source>
        <dbReference type="EMBL" id="OON22330.1"/>
    </source>
</evidence>
<gene>
    <name evidence="1" type="ORF">X801_01771</name>
</gene>
<keyword evidence="2" id="KW-1185">Reference proteome</keyword>
<organism evidence="1 2">
    <name type="scientific">Opisthorchis viverrini</name>
    <name type="common">Southeast Asian liver fluke</name>
    <dbReference type="NCBI Taxonomy" id="6198"/>
    <lineage>
        <taxon>Eukaryota</taxon>
        <taxon>Metazoa</taxon>
        <taxon>Spiralia</taxon>
        <taxon>Lophotrochozoa</taxon>
        <taxon>Platyhelminthes</taxon>
        <taxon>Trematoda</taxon>
        <taxon>Digenea</taxon>
        <taxon>Opisthorchiida</taxon>
        <taxon>Opisthorchiata</taxon>
        <taxon>Opisthorchiidae</taxon>
        <taxon>Opisthorchis</taxon>
    </lineage>
</organism>
<sequence>MQHAKVTDIQGDCDAVFQYVKELQPSQSKDVSSIIPPPANVREDLSERRDVDREADQSIYNDEVKVILPTFDYRTMMKE</sequence>
<dbReference type="Proteomes" id="UP000243686">
    <property type="component" value="Unassembled WGS sequence"/>
</dbReference>
<name>A0A1S8X6H6_OPIVI</name>
<protein>
    <submittedName>
        <fullName evidence="1">Uncharacterized protein</fullName>
    </submittedName>
</protein>
<accession>A0A1S8X6H6</accession>
<evidence type="ECO:0000313" key="2">
    <source>
        <dbReference type="Proteomes" id="UP000243686"/>
    </source>
</evidence>
<dbReference type="AlphaFoldDB" id="A0A1S8X6H6"/>
<proteinExistence type="predicted"/>
<dbReference type="EMBL" id="KV891809">
    <property type="protein sequence ID" value="OON22330.1"/>
    <property type="molecule type" value="Genomic_DNA"/>
</dbReference>